<dbReference type="Gene3D" id="3.40.50.80">
    <property type="entry name" value="Nucleotide-binding domain of ferredoxin-NADP reductase (FNR) module"/>
    <property type="match status" value="1"/>
</dbReference>
<evidence type="ECO:0000256" key="8">
    <source>
        <dbReference type="ARBA" id="ARBA00022989"/>
    </source>
</evidence>
<dbReference type="InterPro" id="IPR017938">
    <property type="entry name" value="Riboflavin_synthase-like_b-brl"/>
</dbReference>
<dbReference type="PRINTS" id="PR00409">
    <property type="entry name" value="PHDIOXRDTASE"/>
</dbReference>
<keyword evidence="5" id="KW-0001">2Fe-2S</keyword>
<comment type="cofactor">
    <cofactor evidence="1">
        <name>FAD</name>
        <dbReference type="ChEBI" id="CHEBI:57692"/>
    </cofactor>
</comment>
<keyword evidence="8 13" id="KW-1133">Transmembrane helix</keyword>
<dbReference type="InterPro" id="IPR039261">
    <property type="entry name" value="FNR_nucleotide-bd"/>
</dbReference>
<keyword evidence="11" id="KW-0411">Iron-sulfur</keyword>
<dbReference type="CDD" id="cd06198">
    <property type="entry name" value="FNR_like_3"/>
    <property type="match status" value="1"/>
</dbReference>
<feature type="transmembrane region" description="Helical" evidence="13">
    <location>
        <begin position="77"/>
        <end position="97"/>
    </location>
</feature>
<evidence type="ECO:0000256" key="12">
    <source>
        <dbReference type="ARBA" id="ARBA00023136"/>
    </source>
</evidence>
<dbReference type="SUPFAM" id="SSF52343">
    <property type="entry name" value="Ferredoxin reductase-like, C-terminal NADP-linked domain"/>
    <property type="match status" value="1"/>
</dbReference>
<organism evidence="15 16">
    <name type="scientific">Phaeovibrio sulfidiphilus</name>
    <dbReference type="NCBI Taxonomy" id="1220600"/>
    <lineage>
        <taxon>Bacteria</taxon>
        <taxon>Pseudomonadati</taxon>
        <taxon>Pseudomonadota</taxon>
        <taxon>Alphaproteobacteria</taxon>
        <taxon>Rhodospirillales</taxon>
        <taxon>Rhodospirillaceae</taxon>
        <taxon>Phaeovibrio</taxon>
    </lineage>
</organism>
<evidence type="ECO:0000256" key="2">
    <source>
        <dbReference type="ARBA" id="ARBA00004141"/>
    </source>
</evidence>
<feature type="transmembrane region" description="Helical" evidence="13">
    <location>
        <begin position="7"/>
        <end position="22"/>
    </location>
</feature>
<dbReference type="Gene3D" id="2.40.30.10">
    <property type="entry name" value="Translation factors"/>
    <property type="match status" value="1"/>
</dbReference>
<dbReference type="InterPro" id="IPR001433">
    <property type="entry name" value="OxRdtase_FAD/NAD-bd"/>
</dbReference>
<evidence type="ECO:0000256" key="9">
    <source>
        <dbReference type="ARBA" id="ARBA00023002"/>
    </source>
</evidence>
<feature type="transmembrane region" description="Helical" evidence="13">
    <location>
        <begin position="167"/>
        <end position="185"/>
    </location>
</feature>
<evidence type="ECO:0000313" key="15">
    <source>
        <dbReference type="EMBL" id="MBE1236119.1"/>
    </source>
</evidence>
<protein>
    <submittedName>
        <fullName evidence="15">Ferric reductase-like transmembrane domain-containing protein</fullName>
    </submittedName>
</protein>
<feature type="transmembrane region" description="Helical" evidence="13">
    <location>
        <begin position="42"/>
        <end position="65"/>
    </location>
</feature>
<keyword evidence="16" id="KW-1185">Reference proteome</keyword>
<dbReference type="PROSITE" id="PS51384">
    <property type="entry name" value="FAD_FR"/>
    <property type="match status" value="1"/>
</dbReference>
<dbReference type="Pfam" id="PF01794">
    <property type="entry name" value="Ferric_reduct"/>
    <property type="match status" value="1"/>
</dbReference>
<dbReference type="InterPro" id="IPR017927">
    <property type="entry name" value="FAD-bd_FR_type"/>
</dbReference>
<gene>
    <name evidence="15" type="ORF">IHV25_00390</name>
</gene>
<evidence type="ECO:0000256" key="6">
    <source>
        <dbReference type="ARBA" id="ARBA00022723"/>
    </source>
</evidence>
<dbReference type="InterPro" id="IPR050415">
    <property type="entry name" value="MRET"/>
</dbReference>
<comment type="subcellular location">
    <subcellularLocation>
        <location evidence="2">Membrane</location>
        <topology evidence="2">Multi-pass membrane protein</topology>
    </subcellularLocation>
</comment>
<dbReference type="SUPFAM" id="SSF63380">
    <property type="entry name" value="Riboflavin synthase domain-like"/>
    <property type="match status" value="1"/>
</dbReference>
<feature type="transmembrane region" description="Helical" evidence="13">
    <location>
        <begin position="191"/>
        <end position="211"/>
    </location>
</feature>
<evidence type="ECO:0000256" key="1">
    <source>
        <dbReference type="ARBA" id="ARBA00001974"/>
    </source>
</evidence>
<dbReference type="AlphaFoldDB" id="A0A8J6YTH4"/>
<evidence type="ECO:0000313" key="16">
    <source>
        <dbReference type="Proteomes" id="UP000631034"/>
    </source>
</evidence>
<dbReference type="GO" id="GO:0046872">
    <property type="term" value="F:metal ion binding"/>
    <property type="evidence" value="ECO:0007669"/>
    <property type="project" value="UniProtKB-KW"/>
</dbReference>
<dbReference type="EMBL" id="JACZHT010000001">
    <property type="protein sequence ID" value="MBE1236119.1"/>
    <property type="molecule type" value="Genomic_DNA"/>
</dbReference>
<evidence type="ECO:0000256" key="11">
    <source>
        <dbReference type="ARBA" id="ARBA00023014"/>
    </source>
</evidence>
<keyword evidence="3" id="KW-0285">Flavoprotein</keyword>
<keyword evidence="6" id="KW-0479">Metal-binding</keyword>
<name>A0A8J6YTH4_9PROT</name>
<keyword evidence="7" id="KW-0274">FAD</keyword>
<evidence type="ECO:0000256" key="5">
    <source>
        <dbReference type="ARBA" id="ARBA00022714"/>
    </source>
</evidence>
<evidence type="ECO:0000256" key="7">
    <source>
        <dbReference type="ARBA" id="ARBA00022827"/>
    </source>
</evidence>
<evidence type="ECO:0000256" key="13">
    <source>
        <dbReference type="SAM" id="Phobius"/>
    </source>
</evidence>
<dbReference type="Pfam" id="PF08022">
    <property type="entry name" value="FAD_binding_8"/>
    <property type="match status" value="1"/>
</dbReference>
<dbReference type="InterPro" id="IPR013130">
    <property type="entry name" value="Fe3_Rdtase_TM_dom"/>
</dbReference>
<dbReference type="GO" id="GO:0016491">
    <property type="term" value="F:oxidoreductase activity"/>
    <property type="evidence" value="ECO:0007669"/>
    <property type="project" value="UniProtKB-KW"/>
</dbReference>
<dbReference type="InterPro" id="IPR013112">
    <property type="entry name" value="FAD-bd_8"/>
</dbReference>
<feature type="domain" description="FAD-binding FR-type" evidence="14">
    <location>
        <begin position="208"/>
        <end position="316"/>
    </location>
</feature>
<accession>A0A8J6YTH4</accession>
<reference evidence="15" key="1">
    <citation type="submission" date="2020-10" db="EMBL/GenBank/DDBJ databases">
        <title>Genome sequence of the unusual species of purple photosynthetic bacteria, Phaeovibrio sulfidiphilus DSM 23193, type strain.</title>
        <authorList>
            <person name="Kyndt J.A."/>
            <person name="Meyer T.E."/>
        </authorList>
    </citation>
    <scope>NUCLEOTIDE SEQUENCE</scope>
    <source>
        <strain evidence="15">DSM 23193</strain>
    </source>
</reference>
<sequence length="442" mass="49101">MNRTSKWVLGTMLIALAFYVIAPQGPSAIGSPAFWVYRHELVLVSGVVSLALMTLCVILAVRLKWMEPLTRGLDKSYAIHKWAGIAVTFTVTVHWLAEKFPKWTRDIFSYPPKMKNPNFHVLPWQKDIYHLGNTLVENAIYVILLLLIIALFKRVPYRTFRATHKVFPILFLIAAFHSVTILYKADWMGTPTGYAVILLSVVGSLAALVSLGQQIGANRKISAEVAKFDVQGPGIVDLWLKNTTRPLGHTAGQFVFLSFAHDSEPHPFSLASAPQDTDTLRFGIKTNGDFTDRLPERLRVGEAVRIEGPYGHFSFDLPHGRQVWVAGGIGITPFLSRLDELARTGRSSAEIDLWYCCREASGAAYPDNLKELCQAAGVTLHVVLSSTGERLTGERLKEVHGSLEDTAILFCGPAAFRTCLLDSLKAQGFDTRAFHSDSFDMR</sequence>
<evidence type="ECO:0000256" key="3">
    <source>
        <dbReference type="ARBA" id="ARBA00022630"/>
    </source>
</evidence>
<keyword evidence="12 13" id="KW-0472">Membrane</keyword>
<dbReference type="PANTHER" id="PTHR47354:SF8">
    <property type="entry name" value="1,2-PHENYLACETYL-COA EPOXIDASE, SUBUNIT E"/>
    <property type="match status" value="1"/>
</dbReference>
<dbReference type="GO" id="GO:0016020">
    <property type="term" value="C:membrane"/>
    <property type="evidence" value="ECO:0007669"/>
    <property type="project" value="UniProtKB-SubCell"/>
</dbReference>
<evidence type="ECO:0000256" key="10">
    <source>
        <dbReference type="ARBA" id="ARBA00023004"/>
    </source>
</evidence>
<proteinExistence type="predicted"/>
<dbReference type="PANTHER" id="PTHR47354">
    <property type="entry name" value="NADH OXIDOREDUCTASE HCR"/>
    <property type="match status" value="1"/>
</dbReference>
<dbReference type="GO" id="GO:0051537">
    <property type="term" value="F:2 iron, 2 sulfur cluster binding"/>
    <property type="evidence" value="ECO:0007669"/>
    <property type="project" value="UniProtKB-KW"/>
</dbReference>
<evidence type="ECO:0000259" key="14">
    <source>
        <dbReference type="PROSITE" id="PS51384"/>
    </source>
</evidence>
<evidence type="ECO:0000256" key="4">
    <source>
        <dbReference type="ARBA" id="ARBA00022692"/>
    </source>
</evidence>
<comment type="caution">
    <text evidence="15">The sequence shown here is derived from an EMBL/GenBank/DDBJ whole genome shotgun (WGS) entry which is preliminary data.</text>
</comment>
<feature type="transmembrane region" description="Helical" evidence="13">
    <location>
        <begin position="139"/>
        <end position="155"/>
    </location>
</feature>
<dbReference type="Proteomes" id="UP000631034">
    <property type="component" value="Unassembled WGS sequence"/>
</dbReference>
<dbReference type="RefSeq" id="WP_192533002.1">
    <property type="nucleotide sequence ID" value="NZ_JACZHT010000001.1"/>
</dbReference>
<dbReference type="GO" id="GO:0050660">
    <property type="term" value="F:flavin adenine dinucleotide binding"/>
    <property type="evidence" value="ECO:0007669"/>
    <property type="project" value="TreeGrafter"/>
</dbReference>
<dbReference type="Pfam" id="PF00175">
    <property type="entry name" value="NAD_binding_1"/>
    <property type="match status" value="1"/>
</dbReference>
<keyword evidence="4 13" id="KW-0812">Transmembrane</keyword>
<keyword evidence="9" id="KW-0560">Oxidoreductase</keyword>
<keyword evidence="10" id="KW-0408">Iron</keyword>